<keyword evidence="2" id="KW-1185">Reference proteome</keyword>
<dbReference type="Proteomes" id="UP000182058">
    <property type="component" value="Chromosome I"/>
</dbReference>
<organism evidence="1 2">
    <name type="scientific">Pseudomonas psychrophila</name>
    <dbReference type="NCBI Taxonomy" id="122355"/>
    <lineage>
        <taxon>Bacteria</taxon>
        <taxon>Pseudomonadati</taxon>
        <taxon>Pseudomonadota</taxon>
        <taxon>Gammaproteobacteria</taxon>
        <taxon>Pseudomonadales</taxon>
        <taxon>Pseudomonadaceae</taxon>
        <taxon>Pseudomonas</taxon>
    </lineage>
</organism>
<protein>
    <submittedName>
        <fullName evidence="1">Uncharacterized protein</fullName>
    </submittedName>
</protein>
<accession>A0ABY0W4F8</accession>
<dbReference type="EMBL" id="LT629795">
    <property type="protein sequence ID" value="SDU72560.1"/>
    <property type="molecule type" value="Genomic_DNA"/>
</dbReference>
<gene>
    <name evidence="1" type="ORF">SAMN04490201_4304</name>
</gene>
<evidence type="ECO:0000313" key="2">
    <source>
        <dbReference type="Proteomes" id="UP000182058"/>
    </source>
</evidence>
<proteinExistence type="predicted"/>
<reference evidence="1 2" key="1">
    <citation type="submission" date="2016-10" db="EMBL/GenBank/DDBJ databases">
        <authorList>
            <person name="Varghese N."/>
            <person name="Submissions S."/>
        </authorList>
    </citation>
    <scope>NUCLEOTIDE SEQUENCE [LARGE SCALE GENOMIC DNA]</scope>
    <source>
        <strain evidence="1 2">BS3667</strain>
    </source>
</reference>
<sequence>MGRQWANLKFVKFNLHGGQSMDVGFFLKQRTAFITHFFDEASVPFVETMRKIEAGEEPFEEQGFDPDAATGEPAFTDEWLRAQTGLEIIGQTAISMLSETLKIFFVTHEKNAGLNCVKEVGQDVFGKGFIRGYRTCFAQHGVDWSQCPVDFSILEQIVLARNASQHVSCITYTRANHTLKALQKHPSPIFVSEYERELMERLGGSWMIEPSVHVTREALEKAIEEVEKLASWLEGE</sequence>
<evidence type="ECO:0000313" key="1">
    <source>
        <dbReference type="EMBL" id="SDU72560.1"/>
    </source>
</evidence>
<name>A0ABY0W4F8_9PSED</name>